<feature type="region of interest" description="Disordered" evidence="1">
    <location>
        <begin position="185"/>
        <end position="241"/>
    </location>
</feature>
<proteinExistence type="predicted"/>
<feature type="compositionally biased region" description="Basic and acidic residues" evidence="1">
    <location>
        <begin position="204"/>
        <end position="215"/>
    </location>
</feature>
<accession>A0A1I8BGK7</accession>
<feature type="compositionally biased region" description="Basic and acidic residues" evidence="1">
    <location>
        <begin position="185"/>
        <end position="197"/>
    </location>
</feature>
<feature type="compositionally biased region" description="Polar residues" evidence="1">
    <location>
        <begin position="219"/>
        <end position="229"/>
    </location>
</feature>
<dbReference type="AlphaFoldDB" id="A0A1I8BGK7"/>
<keyword evidence="2" id="KW-1185">Reference proteome</keyword>
<feature type="compositionally biased region" description="Basic and acidic residues" evidence="1">
    <location>
        <begin position="31"/>
        <end position="64"/>
    </location>
</feature>
<dbReference type="Proteomes" id="UP000095281">
    <property type="component" value="Unplaced"/>
</dbReference>
<name>A0A1I8BGK7_MELHA</name>
<evidence type="ECO:0000313" key="3">
    <source>
        <dbReference type="WBParaSite" id="MhA1_Contig222.frz3.gene24"/>
    </source>
</evidence>
<organism evidence="2 3">
    <name type="scientific">Meloidogyne hapla</name>
    <name type="common">Root-knot nematode worm</name>
    <dbReference type="NCBI Taxonomy" id="6305"/>
    <lineage>
        <taxon>Eukaryota</taxon>
        <taxon>Metazoa</taxon>
        <taxon>Ecdysozoa</taxon>
        <taxon>Nematoda</taxon>
        <taxon>Chromadorea</taxon>
        <taxon>Rhabditida</taxon>
        <taxon>Tylenchina</taxon>
        <taxon>Tylenchomorpha</taxon>
        <taxon>Tylenchoidea</taxon>
        <taxon>Meloidogynidae</taxon>
        <taxon>Meloidogyninae</taxon>
        <taxon>Meloidogyne</taxon>
    </lineage>
</organism>
<feature type="region of interest" description="Disordered" evidence="1">
    <location>
        <begin position="28"/>
        <end position="80"/>
    </location>
</feature>
<feature type="compositionally biased region" description="Basic and acidic residues" evidence="1">
    <location>
        <begin position="143"/>
        <end position="162"/>
    </location>
</feature>
<sequence length="241" mass="26953">MDSSKNAYQILTNDEFIGMIIPTQPTVSFSDWKDGVTDKQKSPDADDKNVVDKNVPRTDDHEESFTFQQANKEGNEASAKTMEKVKISLEEEENALHNPKTIIKHKTFSNPKTIIDPNDNVPLDFVDTSSEDEDINPNTHQSEVAHKDDDTSGQSSDEKTVNIHEVGSSSIAVEIEEEVNQLKEEISKNEHVQDSELNKSPSLKSEKKVSFHQTDDSLFVSSGRNYNKSSSKKKQEGVNKG</sequence>
<evidence type="ECO:0000313" key="2">
    <source>
        <dbReference type="Proteomes" id="UP000095281"/>
    </source>
</evidence>
<protein>
    <submittedName>
        <fullName evidence="3">Uncharacterized protein</fullName>
    </submittedName>
</protein>
<feature type="region of interest" description="Disordered" evidence="1">
    <location>
        <begin position="107"/>
        <end position="172"/>
    </location>
</feature>
<reference evidence="3" key="1">
    <citation type="submission" date="2016-11" db="UniProtKB">
        <authorList>
            <consortium name="WormBaseParasite"/>
        </authorList>
    </citation>
    <scope>IDENTIFICATION</scope>
</reference>
<dbReference type="WBParaSite" id="MhA1_Contig222.frz3.gene24">
    <property type="protein sequence ID" value="MhA1_Contig222.frz3.gene24"/>
    <property type="gene ID" value="MhA1_Contig222.frz3.gene24"/>
</dbReference>
<evidence type="ECO:0000256" key="1">
    <source>
        <dbReference type="SAM" id="MobiDB-lite"/>
    </source>
</evidence>